<keyword evidence="2" id="KW-1185">Reference proteome</keyword>
<reference evidence="1" key="1">
    <citation type="submission" date="2020-08" db="EMBL/GenBank/DDBJ databases">
        <title>Multicomponent nature underlies the extraordinary mechanical properties of spider dragline silk.</title>
        <authorList>
            <person name="Kono N."/>
            <person name="Nakamura H."/>
            <person name="Mori M."/>
            <person name="Yoshida Y."/>
            <person name="Ohtoshi R."/>
            <person name="Malay A.D."/>
            <person name="Moran D.A.P."/>
            <person name="Tomita M."/>
            <person name="Numata K."/>
            <person name="Arakawa K."/>
        </authorList>
    </citation>
    <scope>NUCLEOTIDE SEQUENCE</scope>
</reference>
<gene>
    <name evidence="1" type="ORF">NPIL_546391</name>
</gene>
<name>A0A8X6UK95_NEPPI</name>
<dbReference type="Proteomes" id="UP000887013">
    <property type="component" value="Unassembled WGS sequence"/>
</dbReference>
<dbReference type="AlphaFoldDB" id="A0A8X6UK95"/>
<comment type="caution">
    <text evidence="1">The sequence shown here is derived from an EMBL/GenBank/DDBJ whole genome shotgun (WGS) entry which is preliminary data.</text>
</comment>
<accession>A0A8X6UK95</accession>
<organism evidence="1 2">
    <name type="scientific">Nephila pilipes</name>
    <name type="common">Giant wood spider</name>
    <name type="synonym">Nephila maculata</name>
    <dbReference type="NCBI Taxonomy" id="299642"/>
    <lineage>
        <taxon>Eukaryota</taxon>
        <taxon>Metazoa</taxon>
        <taxon>Ecdysozoa</taxon>
        <taxon>Arthropoda</taxon>
        <taxon>Chelicerata</taxon>
        <taxon>Arachnida</taxon>
        <taxon>Araneae</taxon>
        <taxon>Araneomorphae</taxon>
        <taxon>Entelegynae</taxon>
        <taxon>Araneoidea</taxon>
        <taxon>Nephilidae</taxon>
        <taxon>Nephila</taxon>
    </lineage>
</organism>
<dbReference type="EMBL" id="BMAW01030952">
    <property type="protein sequence ID" value="GFU18923.1"/>
    <property type="molecule type" value="Genomic_DNA"/>
</dbReference>
<protein>
    <submittedName>
        <fullName evidence="1">Uncharacterized protein</fullName>
    </submittedName>
</protein>
<proteinExistence type="predicted"/>
<evidence type="ECO:0000313" key="1">
    <source>
        <dbReference type="EMBL" id="GFU18923.1"/>
    </source>
</evidence>
<sequence length="86" mass="9845">MRKKGKFQTCHLLCNEIAHSHEPHHLEPRSEDDLAILSSCFPHQATEALRRTLVLNTVPFQIEIFGGIDLQRRSLPGSYFTNYALV</sequence>
<evidence type="ECO:0000313" key="2">
    <source>
        <dbReference type="Proteomes" id="UP000887013"/>
    </source>
</evidence>